<evidence type="ECO:0000313" key="3">
    <source>
        <dbReference type="Proteomes" id="UP000284824"/>
    </source>
</evidence>
<keyword evidence="3" id="KW-1185">Reference proteome</keyword>
<feature type="chain" id="PRO_5019090832" description="Glyoxalase/bleomycin resistance protein/dioxygenase superfamily protein" evidence="1">
    <location>
        <begin position="30"/>
        <end position="140"/>
    </location>
</feature>
<name>A0A438MKE5_9ACTN</name>
<evidence type="ECO:0008006" key="4">
    <source>
        <dbReference type="Google" id="ProtNLM"/>
    </source>
</evidence>
<comment type="caution">
    <text evidence="2">The sequence shown here is derived from an EMBL/GenBank/DDBJ whole genome shotgun (WGS) entry which is preliminary data.</text>
</comment>
<dbReference type="RefSeq" id="WP_206641913.1">
    <property type="nucleotide sequence ID" value="NZ_SAUN01000001.1"/>
</dbReference>
<dbReference type="Gene3D" id="3.40.50.1820">
    <property type="entry name" value="alpha/beta hydrolase"/>
    <property type="match status" value="1"/>
</dbReference>
<gene>
    <name evidence="2" type="ORF">EDD27_8898</name>
</gene>
<accession>A0A438MKE5</accession>
<keyword evidence="1" id="KW-0732">Signal</keyword>
<sequence length="140" mass="14793">MSNRYKRLLATAAATVAAAVCVFPVAAMAEATDRMPKPTIILEHGAFADGSSWNRVIAGLRRDGYPVLAAANPLRGVASDAATLRGLIAHIDGPLPSPGEAGRVPGFHPERASYGSFASFHDPDGNLWFLQEVTQRAPGR</sequence>
<protein>
    <recommendedName>
        <fullName evidence="4">Glyoxalase/bleomycin resistance protein/dioxygenase superfamily protein</fullName>
    </recommendedName>
</protein>
<feature type="signal peptide" evidence="1">
    <location>
        <begin position="1"/>
        <end position="29"/>
    </location>
</feature>
<proteinExistence type="predicted"/>
<organism evidence="2 3">
    <name type="scientific">Nonomuraea polychroma</name>
    <dbReference type="NCBI Taxonomy" id="46176"/>
    <lineage>
        <taxon>Bacteria</taxon>
        <taxon>Bacillati</taxon>
        <taxon>Actinomycetota</taxon>
        <taxon>Actinomycetes</taxon>
        <taxon>Streptosporangiales</taxon>
        <taxon>Streptosporangiaceae</taxon>
        <taxon>Nonomuraea</taxon>
    </lineage>
</organism>
<evidence type="ECO:0000313" key="2">
    <source>
        <dbReference type="EMBL" id="RVX46055.1"/>
    </source>
</evidence>
<dbReference type="EMBL" id="SAUN01000001">
    <property type="protein sequence ID" value="RVX46055.1"/>
    <property type="molecule type" value="Genomic_DNA"/>
</dbReference>
<dbReference type="SUPFAM" id="SSF53474">
    <property type="entry name" value="alpha/beta-Hydrolases"/>
    <property type="match status" value="1"/>
</dbReference>
<dbReference type="AlphaFoldDB" id="A0A438MKE5"/>
<evidence type="ECO:0000256" key="1">
    <source>
        <dbReference type="SAM" id="SignalP"/>
    </source>
</evidence>
<dbReference type="InterPro" id="IPR029058">
    <property type="entry name" value="AB_hydrolase_fold"/>
</dbReference>
<reference evidence="2 3" key="1">
    <citation type="submission" date="2019-01" db="EMBL/GenBank/DDBJ databases">
        <title>Sequencing the genomes of 1000 actinobacteria strains.</title>
        <authorList>
            <person name="Klenk H.-P."/>
        </authorList>
    </citation>
    <scope>NUCLEOTIDE SEQUENCE [LARGE SCALE GENOMIC DNA]</scope>
    <source>
        <strain evidence="2 3">DSM 43925</strain>
    </source>
</reference>
<dbReference type="Proteomes" id="UP000284824">
    <property type="component" value="Unassembled WGS sequence"/>
</dbReference>